<evidence type="ECO:0008006" key="10">
    <source>
        <dbReference type="Google" id="ProtNLM"/>
    </source>
</evidence>
<dbReference type="GO" id="GO:0004345">
    <property type="term" value="F:glucose-6-phosphate dehydrogenase activity"/>
    <property type="evidence" value="ECO:0007669"/>
    <property type="project" value="InterPro"/>
</dbReference>
<gene>
    <name evidence="8" type="ORF">COU33_04820</name>
</gene>
<dbReference type="GO" id="GO:0006006">
    <property type="term" value="P:glucose metabolic process"/>
    <property type="evidence" value="ECO:0007669"/>
    <property type="project" value="UniProtKB-KW"/>
</dbReference>
<dbReference type="GO" id="GO:0050661">
    <property type="term" value="F:NADP binding"/>
    <property type="evidence" value="ECO:0007669"/>
    <property type="project" value="InterPro"/>
</dbReference>
<dbReference type="GO" id="GO:0009051">
    <property type="term" value="P:pentose-phosphate shunt, oxidative branch"/>
    <property type="evidence" value="ECO:0007669"/>
    <property type="project" value="TreeGrafter"/>
</dbReference>
<name>A0A2M6W013_9BACT</name>
<accession>A0A2M6W013</accession>
<keyword evidence="5" id="KW-0119">Carbohydrate metabolism</keyword>
<keyword evidence="2" id="KW-0313">Glucose metabolism</keyword>
<feature type="non-terminal residue" evidence="8">
    <location>
        <position position="350"/>
    </location>
</feature>
<sequence>MKHTKKNTPFHLRAIDAPFVLTIFGASGDLAKLKIFPSLYAMALQKRFPKQYTIVGYGRTKMTRSEFHRVVKESVVTHVGTDIKLSVLNAMVARMYYFTGQYDERKDFISYRAYLKNTCKVTPKTPHIAYFSTPPVVFHDIIKHLAETRKTKKEDLRLVIEKPFGTSKKSAETLFHFVSQYFEEDQFYLLDHYLGKSSVQSILNMRRANRLLSNIINGQEVANIQITAFESVGVEKRISYFEHVGIVRDIIQSHLFQILGLVMMNIPGSHTAKSLQREKNNIIEAISCPCDKSNIVVGQYKTYTKQTGVKKQSKTETFAAVRLFVDLQEWNNVPIYIRTGKKLHEKHTYV</sequence>
<dbReference type="PANTHER" id="PTHR23429:SF0">
    <property type="entry name" value="GLUCOSE-6-PHOSPHATE 1-DEHYDROGENASE"/>
    <property type="match status" value="1"/>
</dbReference>
<evidence type="ECO:0000313" key="8">
    <source>
        <dbReference type="EMBL" id="PIT86144.1"/>
    </source>
</evidence>
<evidence type="ECO:0000256" key="4">
    <source>
        <dbReference type="ARBA" id="ARBA00023002"/>
    </source>
</evidence>
<evidence type="ECO:0000313" key="9">
    <source>
        <dbReference type="Proteomes" id="UP000229362"/>
    </source>
</evidence>
<evidence type="ECO:0000259" key="6">
    <source>
        <dbReference type="Pfam" id="PF00479"/>
    </source>
</evidence>
<dbReference type="SUPFAM" id="SSF51735">
    <property type="entry name" value="NAD(P)-binding Rossmann-fold domains"/>
    <property type="match status" value="1"/>
</dbReference>
<dbReference type="EMBL" id="PFBZ01000203">
    <property type="protein sequence ID" value="PIT86144.1"/>
    <property type="molecule type" value="Genomic_DNA"/>
</dbReference>
<reference evidence="9" key="1">
    <citation type="submission" date="2017-09" db="EMBL/GenBank/DDBJ databases">
        <title>Depth-based differentiation of microbial function through sediment-hosted aquifers and enrichment of novel symbionts in the deep terrestrial subsurface.</title>
        <authorList>
            <person name="Probst A.J."/>
            <person name="Ladd B."/>
            <person name="Jarett J.K."/>
            <person name="Geller-Mcgrath D.E."/>
            <person name="Sieber C.M.K."/>
            <person name="Emerson J.B."/>
            <person name="Anantharaman K."/>
            <person name="Thomas B.C."/>
            <person name="Malmstrom R."/>
            <person name="Stieglmeier M."/>
            <person name="Klingl A."/>
            <person name="Woyke T."/>
            <person name="Ryan C.M."/>
            <person name="Banfield J.F."/>
        </authorList>
    </citation>
    <scope>NUCLEOTIDE SEQUENCE [LARGE SCALE GENOMIC DNA]</scope>
</reference>
<evidence type="ECO:0000256" key="3">
    <source>
        <dbReference type="ARBA" id="ARBA00022857"/>
    </source>
</evidence>
<dbReference type="Gene3D" id="3.40.50.720">
    <property type="entry name" value="NAD(P)-binding Rossmann-like Domain"/>
    <property type="match status" value="1"/>
</dbReference>
<evidence type="ECO:0000259" key="7">
    <source>
        <dbReference type="Pfam" id="PF02781"/>
    </source>
</evidence>
<keyword evidence="3" id="KW-0521">NADP</keyword>
<dbReference type="PRINTS" id="PR00079">
    <property type="entry name" value="G6PDHDRGNASE"/>
</dbReference>
<proteinExistence type="predicted"/>
<dbReference type="GO" id="GO:0005829">
    <property type="term" value="C:cytosol"/>
    <property type="evidence" value="ECO:0007669"/>
    <property type="project" value="TreeGrafter"/>
</dbReference>
<evidence type="ECO:0000256" key="2">
    <source>
        <dbReference type="ARBA" id="ARBA00022526"/>
    </source>
</evidence>
<dbReference type="PANTHER" id="PTHR23429">
    <property type="entry name" value="GLUCOSE-6-PHOSPHATE 1-DEHYDROGENASE G6PD"/>
    <property type="match status" value="1"/>
</dbReference>
<dbReference type="AlphaFoldDB" id="A0A2M6W013"/>
<dbReference type="InterPro" id="IPR022674">
    <property type="entry name" value="G6P_DH_NAD-bd"/>
</dbReference>
<dbReference type="Pfam" id="PF02781">
    <property type="entry name" value="G6PD_C"/>
    <property type="match status" value="1"/>
</dbReference>
<dbReference type="InterPro" id="IPR036291">
    <property type="entry name" value="NAD(P)-bd_dom_sf"/>
</dbReference>
<dbReference type="Gene3D" id="3.30.360.10">
    <property type="entry name" value="Dihydrodipicolinate Reductase, domain 2"/>
    <property type="match status" value="1"/>
</dbReference>
<feature type="domain" description="Glucose-6-phosphate dehydrogenase C-terminal" evidence="7">
    <location>
        <begin position="204"/>
        <end position="350"/>
    </location>
</feature>
<comment type="pathway">
    <text evidence="1">Carbohydrate degradation; pentose phosphate pathway; D-ribulose 5-phosphate from D-glucose 6-phosphate (oxidative stage): step 1/3.</text>
</comment>
<evidence type="ECO:0000256" key="1">
    <source>
        <dbReference type="ARBA" id="ARBA00004937"/>
    </source>
</evidence>
<keyword evidence="4" id="KW-0560">Oxidoreductase</keyword>
<dbReference type="InterPro" id="IPR022675">
    <property type="entry name" value="G6P_DH_C"/>
</dbReference>
<organism evidence="8 9">
    <name type="scientific">Candidatus Magasanikbacteria bacterium CG10_big_fil_rev_8_21_14_0_10_43_6</name>
    <dbReference type="NCBI Taxonomy" id="1974650"/>
    <lineage>
        <taxon>Bacteria</taxon>
        <taxon>Candidatus Magasanikiibacteriota</taxon>
    </lineage>
</organism>
<comment type="caution">
    <text evidence="8">The sequence shown here is derived from an EMBL/GenBank/DDBJ whole genome shotgun (WGS) entry which is preliminary data.</text>
</comment>
<dbReference type="Pfam" id="PF00479">
    <property type="entry name" value="G6PD_N"/>
    <property type="match status" value="1"/>
</dbReference>
<dbReference type="SUPFAM" id="SSF55347">
    <property type="entry name" value="Glyceraldehyde-3-phosphate dehydrogenase-like, C-terminal domain"/>
    <property type="match status" value="1"/>
</dbReference>
<evidence type="ECO:0000256" key="5">
    <source>
        <dbReference type="ARBA" id="ARBA00023277"/>
    </source>
</evidence>
<protein>
    <recommendedName>
        <fullName evidence="10">Glucose-6-phosphate dehydrogenase</fullName>
    </recommendedName>
</protein>
<dbReference type="Proteomes" id="UP000229362">
    <property type="component" value="Unassembled WGS sequence"/>
</dbReference>
<dbReference type="InterPro" id="IPR001282">
    <property type="entry name" value="G6P_DH"/>
</dbReference>
<feature type="domain" description="Glucose-6-phosphate dehydrogenase NAD-binding" evidence="6">
    <location>
        <begin position="23"/>
        <end position="200"/>
    </location>
</feature>